<evidence type="ECO:0000256" key="6">
    <source>
        <dbReference type="SAM" id="Phobius"/>
    </source>
</evidence>
<dbReference type="NCBIfam" id="NF037979">
    <property type="entry name" value="Na_transp"/>
    <property type="match status" value="1"/>
</dbReference>
<feature type="transmembrane region" description="Helical" evidence="6">
    <location>
        <begin position="208"/>
        <end position="236"/>
    </location>
</feature>
<dbReference type="PRINTS" id="PR00176">
    <property type="entry name" value="NANEUSMPORT"/>
</dbReference>
<proteinExistence type="predicted"/>
<dbReference type="InterPro" id="IPR000175">
    <property type="entry name" value="Na/ntran_symport"/>
</dbReference>
<dbReference type="EMBL" id="FOCX01000005">
    <property type="protein sequence ID" value="SEN79852.1"/>
    <property type="molecule type" value="Genomic_DNA"/>
</dbReference>
<gene>
    <name evidence="7" type="ORF">SAMN05216388_100576</name>
</gene>
<evidence type="ECO:0000256" key="3">
    <source>
        <dbReference type="ARBA" id="ARBA00022692"/>
    </source>
</evidence>
<dbReference type="Proteomes" id="UP000198775">
    <property type="component" value="Unassembled WGS sequence"/>
</dbReference>
<evidence type="ECO:0000313" key="7">
    <source>
        <dbReference type="EMBL" id="SEN79852.1"/>
    </source>
</evidence>
<evidence type="ECO:0000313" key="8">
    <source>
        <dbReference type="Proteomes" id="UP000198775"/>
    </source>
</evidence>
<keyword evidence="3 6" id="KW-0812">Transmembrane</keyword>
<protein>
    <submittedName>
        <fullName evidence="7">Neurotransmitter:Na+ symporter, NSS family</fullName>
    </submittedName>
</protein>
<feature type="transmembrane region" description="Helical" evidence="6">
    <location>
        <begin position="248"/>
        <end position="270"/>
    </location>
</feature>
<dbReference type="GO" id="GO:0016020">
    <property type="term" value="C:membrane"/>
    <property type="evidence" value="ECO:0007669"/>
    <property type="project" value="UniProtKB-SubCell"/>
</dbReference>
<evidence type="ECO:0000256" key="4">
    <source>
        <dbReference type="ARBA" id="ARBA00022989"/>
    </source>
</evidence>
<dbReference type="InterPro" id="IPR047218">
    <property type="entry name" value="YocR/YhdH-like"/>
</dbReference>
<keyword evidence="5 6" id="KW-0472">Membrane</keyword>
<feature type="transmembrane region" description="Helical" evidence="6">
    <location>
        <begin position="134"/>
        <end position="155"/>
    </location>
</feature>
<feature type="transmembrane region" description="Helical" evidence="6">
    <location>
        <begin position="167"/>
        <end position="188"/>
    </location>
</feature>
<feature type="transmembrane region" description="Helical" evidence="6">
    <location>
        <begin position="12"/>
        <end position="31"/>
    </location>
</feature>
<feature type="transmembrane region" description="Helical" evidence="6">
    <location>
        <begin position="410"/>
        <end position="431"/>
    </location>
</feature>
<keyword evidence="2" id="KW-0813">Transport</keyword>
<dbReference type="PROSITE" id="PS50267">
    <property type="entry name" value="NA_NEUROTRAN_SYMP_3"/>
    <property type="match status" value="1"/>
</dbReference>
<feature type="transmembrane region" description="Helical" evidence="6">
    <location>
        <begin position="86"/>
        <end position="114"/>
    </location>
</feature>
<evidence type="ECO:0000256" key="1">
    <source>
        <dbReference type="ARBA" id="ARBA00004141"/>
    </source>
</evidence>
<keyword evidence="4 6" id="KW-1133">Transmembrane helix</keyword>
<organism evidence="7 8">
    <name type="scientific">Halorientalis persicus</name>
    <dbReference type="NCBI Taxonomy" id="1367881"/>
    <lineage>
        <taxon>Archaea</taxon>
        <taxon>Methanobacteriati</taxon>
        <taxon>Methanobacteriota</taxon>
        <taxon>Stenosarchaea group</taxon>
        <taxon>Halobacteria</taxon>
        <taxon>Halobacteriales</taxon>
        <taxon>Haloarculaceae</taxon>
        <taxon>Halorientalis</taxon>
    </lineage>
</organism>
<dbReference type="RefSeq" id="WP_092658831.1">
    <property type="nucleotide sequence ID" value="NZ_FOCX01000005.1"/>
</dbReference>
<dbReference type="PANTHER" id="PTHR42948">
    <property type="entry name" value="TRANSPORTER"/>
    <property type="match status" value="1"/>
</dbReference>
<dbReference type="CDD" id="cd10336">
    <property type="entry name" value="SLC6sbd_Tyt1-Like"/>
    <property type="match status" value="1"/>
</dbReference>
<feature type="transmembrane region" description="Helical" evidence="6">
    <location>
        <begin position="367"/>
        <end position="389"/>
    </location>
</feature>
<dbReference type="OrthoDB" id="99721at2157"/>
<accession>A0A1H8JGQ1</accession>
<dbReference type="Pfam" id="PF00209">
    <property type="entry name" value="SNF"/>
    <property type="match status" value="2"/>
</dbReference>
<feature type="transmembrane region" description="Helical" evidence="6">
    <location>
        <begin position="300"/>
        <end position="327"/>
    </location>
</feature>
<feature type="transmembrane region" description="Helical" evidence="6">
    <location>
        <begin position="339"/>
        <end position="361"/>
    </location>
</feature>
<keyword evidence="8" id="KW-1185">Reference proteome</keyword>
<comment type="subcellular location">
    <subcellularLocation>
        <location evidence="1">Membrane</location>
        <topology evidence="1">Multi-pass membrane protein</topology>
    </subcellularLocation>
</comment>
<sequence length="459" mass="48314">MVERATWKTRLGFIFAAIGSAVGLGNIWRFPFQTAEFGGAAFLFVYLVAVVLIGIPAILAEFVIGRRAQLNAIDAFEKLGHPSWKVVGALGVFTGFWVLSYYSVIGGWVMRYIVGSLSGAYFGDPATYFGTVSTGLPALAAHGLFMLVAVSIVAFGVEEGIERATTVMVPAILVLLVGIAVYAVTLPGASEGYAYFLSPDLGAITDNLASVIPAAVGQALFSLSLGFSVMITYASYVGEDENLGVDGLSIAGFNTGIGVLAGLVAFPLLFAQGVSPDTAGPGAVFVSIPTALAKLPVGGILGLVFFLIVLIAALSSAISLLEVLVSYMVDNYGYARKRLATIAGSVIFLLGVPSALDTAWLGWFDGVAVNLFLPLVVFLVVVFVGWILADEAVAEIREGTRGGESLAVAWLWSVRTIVLLGVGLSLALGVYELYTPESAYILPPGLRPWLLERVPWPLL</sequence>
<reference evidence="8" key="1">
    <citation type="submission" date="2016-10" db="EMBL/GenBank/DDBJ databases">
        <authorList>
            <person name="Varghese N."/>
            <person name="Submissions S."/>
        </authorList>
    </citation>
    <scope>NUCLEOTIDE SEQUENCE [LARGE SCALE GENOMIC DNA]</scope>
    <source>
        <strain evidence="8">IBRC-M 10043</strain>
    </source>
</reference>
<dbReference type="InterPro" id="IPR037272">
    <property type="entry name" value="SNS_sf"/>
</dbReference>
<dbReference type="AlphaFoldDB" id="A0A1H8JGQ1"/>
<dbReference type="SUPFAM" id="SSF161070">
    <property type="entry name" value="SNF-like"/>
    <property type="match status" value="1"/>
</dbReference>
<name>A0A1H8JGQ1_9EURY</name>
<evidence type="ECO:0000256" key="2">
    <source>
        <dbReference type="ARBA" id="ARBA00022448"/>
    </source>
</evidence>
<feature type="transmembrane region" description="Helical" evidence="6">
    <location>
        <begin position="43"/>
        <end position="65"/>
    </location>
</feature>
<evidence type="ECO:0000256" key="5">
    <source>
        <dbReference type="ARBA" id="ARBA00023136"/>
    </source>
</evidence>
<dbReference type="PANTHER" id="PTHR42948:SF1">
    <property type="entry name" value="TRANSPORTER"/>
    <property type="match status" value="1"/>
</dbReference>